<dbReference type="GO" id="GO:0016020">
    <property type="term" value="C:membrane"/>
    <property type="evidence" value="ECO:0007669"/>
    <property type="project" value="TreeGrafter"/>
</dbReference>
<sequence>MARKRAEPSILLGPILYFRGEQRDRWWLSALFILDGEVEPDDLRVEGVTLPVPPRHVTVWRNRHVWRFDFAVPRGMQDSNLAYGFPDGPSWSIVVPGRFSHPRIAFVCGAGMTAPPVSGENHSPAPLWPELLRQHETERYHLLVQGGGQIDGEAVLAASPLLTAWRGEPSAVQTAHPFSPTMAEELMNAGFDRYLRQWGQADVAEALARIPSVMMWDDADIADGWGAAPDSEATSKVMRGVFMAARRNYALFQLGAVIESPPDCAWGTARATMTQGFHLGDTGLLALDLRSERNRRRVLSERSWALLPGWLDRFEGCRHLIVMTGTPLLIPATAGIERLSGWLPGLSGLTRRLSDQWRSRSHVAEWARLIETLTDFSRRTGCRITVLSNGSGVGGRGVLRGGGVELWQLLGLSLAAPAPTGLRRHATERLAAHSEEPLPGYRLDMPKFPESGRRTIGKRGWLSLAVDDKGQLRARWFAEGDATRYSQAI</sequence>
<dbReference type="Gene3D" id="3.60.21.70">
    <property type="entry name" value="PhoD-like phosphatase"/>
    <property type="match status" value="1"/>
</dbReference>
<dbReference type="RefSeq" id="WP_119829411.1">
    <property type="nucleotide sequence ID" value="NZ_QYUL01000001.1"/>
</dbReference>
<keyword evidence="3" id="KW-1185">Reference proteome</keyword>
<proteinExistence type="predicted"/>
<comment type="caution">
    <text evidence="2">The sequence shown here is derived from an EMBL/GenBank/DDBJ whole genome shotgun (WGS) entry which is preliminary data.</text>
</comment>
<evidence type="ECO:0000313" key="2">
    <source>
        <dbReference type="EMBL" id="RJF83770.1"/>
    </source>
</evidence>
<reference evidence="2 3" key="1">
    <citation type="submission" date="2018-09" db="EMBL/GenBank/DDBJ databases">
        <authorList>
            <person name="Zhu H."/>
        </authorList>
    </citation>
    <scope>NUCLEOTIDE SEQUENCE [LARGE SCALE GENOMIC DNA]</scope>
    <source>
        <strain evidence="2 3">K2W22B-5</strain>
    </source>
</reference>
<accession>A0A418W173</accession>
<dbReference type="OrthoDB" id="327733at2"/>
<dbReference type="EMBL" id="QYUL01000001">
    <property type="protein sequence ID" value="RJF83770.1"/>
    <property type="molecule type" value="Genomic_DNA"/>
</dbReference>
<dbReference type="InterPro" id="IPR038607">
    <property type="entry name" value="PhoD-like_sf"/>
</dbReference>
<dbReference type="Proteomes" id="UP000283458">
    <property type="component" value="Unassembled WGS sequence"/>
</dbReference>
<protein>
    <recommendedName>
        <fullName evidence="1">PhoD-like phosphatase domain-containing protein</fullName>
    </recommendedName>
</protein>
<dbReference type="InterPro" id="IPR043904">
    <property type="entry name" value="PhoD_2-like"/>
</dbReference>
<dbReference type="PANTHER" id="PTHR46689">
    <property type="entry name" value="MEMBRANE PROTEIN, PUTATIVE-RELATED"/>
    <property type="match status" value="1"/>
</dbReference>
<organism evidence="2 3">
    <name type="scientific">Azospirillum cavernae</name>
    <dbReference type="NCBI Taxonomy" id="2320860"/>
    <lineage>
        <taxon>Bacteria</taxon>
        <taxon>Pseudomonadati</taxon>
        <taxon>Pseudomonadota</taxon>
        <taxon>Alphaproteobacteria</taxon>
        <taxon>Rhodospirillales</taxon>
        <taxon>Azospirillaceae</taxon>
        <taxon>Azospirillum</taxon>
    </lineage>
</organism>
<feature type="domain" description="PhoD-like phosphatase" evidence="1">
    <location>
        <begin position="127"/>
        <end position="339"/>
    </location>
</feature>
<dbReference type="PANTHER" id="PTHR46689:SF1">
    <property type="entry name" value="PHOD-LIKE PHOSPHATASE DOMAIN-CONTAINING PROTEIN"/>
    <property type="match status" value="1"/>
</dbReference>
<evidence type="ECO:0000313" key="3">
    <source>
        <dbReference type="Proteomes" id="UP000283458"/>
    </source>
</evidence>
<gene>
    <name evidence="2" type="ORF">D3877_03810</name>
</gene>
<evidence type="ECO:0000259" key="1">
    <source>
        <dbReference type="Pfam" id="PF19050"/>
    </source>
</evidence>
<name>A0A418W173_9PROT</name>
<dbReference type="AlphaFoldDB" id="A0A418W173"/>
<dbReference type="Pfam" id="PF19050">
    <property type="entry name" value="PhoD_2"/>
    <property type="match status" value="1"/>
</dbReference>